<reference evidence="3" key="1">
    <citation type="submission" date="2018-03" db="EMBL/GenBank/DDBJ databases">
        <authorList>
            <person name="Blom J."/>
        </authorList>
    </citation>
    <scope>NUCLEOTIDE SEQUENCE [LARGE SCALE GENOMIC DNA]</scope>
    <source>
        <strain evidence="3">KPC-SM-21</strain>
    </source>
</reference>
<dbReference type="OrthoDB" id="6717122at2"/>
<dbReference type="AlphaFoldDB" id="A0A2U3N330"/>
<dbReference type="GO" id="GO:0043709">
    <property type="term" value="P:cell adhesion involved in single-species biofilm formation"/>
    <property type="evidence" value="ECO:0007669"/>
    <property type="project" value="InterPro"/>
</dbReference>
<evidence type="ECO:0000313" key="2">
    <source>
        <dbReference type="EMBL" id="SPL72024.1"/>
    </source>
</evidence>
<protein>
    <recommendedName>
        <fullName evidence="4">Poly-beta-1,6-N-acetyl-D-glucosamine biosynthesis protein PgaD</fullName>
    </recommendedName>
</protein>
<accession>A0A2U3N330</accession>
<feature type="transmembrane region" description="Helical" evidence="1">
    <location>
        <begin position="80"/>
        <end position="104"/>
    </location>
</feature>
<dbReference type="EMBL" id="OOGT01000205">
    <property type="protein sequence ID" value="SPL72024.1"/>
    <property type="molecule type" value="Genomic_DNA"/>
</dbReference>
<name>A0A2U3N330_9GAMM</name>
<dbReference type="InParanoid" id="A0A2U3N330"/>
<feature type="transmembrane region" description="Helical" evidence="1">
    <location>
        <begin position="39"/>
        <end position="60"/>
    </location>
</feature>
<evidence type="ECO:0008006" key="4">
    <source>
        <dbReference type="Google" id="ProtNLM"/>
    </source>
</evidence>
<dbReference type="Pfam" id="PF13994">
    <property type="entry name" value="PgaD"/>
    <property type="match status" value="1"/>
</dbReference>
<dbReference type="RefSeq" id="WP_121975436.1">
    <property type="nucleotide sequence ID" value="NZ_OOGT01000205.1"/>
</dbReference>
<sequence length="160" mass="19075">MNNISKYKIIEDISKLEIPEYIDKPEYVKHKSVGYSLMFAGWLIWFWLLIPLFTLFLWWFEGKTIYQQIVVQAGPYSELSLINMVVMIIIFISCLFIWATYNWVRFYGNDRRTAPPEVTDQQMANSFDLRVNDLQNLHKAKNITLFYNTHGKLEHFDIHA</sequence>
<keyword evidence="3" id="KW-1185">Reference proteome</keyword>
<keyword evidence="1" id="KW-0472">Membrane</keyword>
<keyword evidence="1" id="KW-1133">Transmembrane helix</keyword>
<dbReference type="NCBIfam" id="TIGR03940">
    <property type="entry name" value="PGA_PgaD"/>
    <property type="match status" value="1"/>
</dbReference>
<gene>
    <name evidence="2" type="ORF">KPC_3202</name>
</gene>
<evidence type="ECO:0000313" key="3">
    <source>
        <dbReference type="Proteomes" id="UP000245974"/>
    </source>
</evidence>
<evidence type="ECO:0000256" key="1">
    <source>
        <dbReference type="SAM" id="Phobius"/>
    </source>
</evidence>
<proteinExistence type="predicted"/>
<organism evidence="2 3">
    <name type="scientific">Acinetobacter stercoris</name>
    <dbReference type="NCBI Taxonomy" id="2126983"/>
    <lineage>
        <taxon>Bacteria</taxon>
        <taxon>Pseudomonadati</taxon>
        <taxon>Pseudomonadota</taxon>
        <taxon>Gammaproteobacteria</taxon>
        <taxon>Moraxellales</taxon>
        <taxon>Moraxellaceae</taxon>
        <taxon>Acinetobacter</taxon>
    </lineage>
</organism>
<dbReference type="InterPro" id="IPR023829">
    <property type="entry name" value="PGA_PgaD"/>
</dbReference>
<dbReference type="Proteomes" id="UP000245974">
    <property type="component" value="Unassembled WGS sequence"/>
</dbReference>
<keyword evidence="1" id="KW-0812">Transmembrane</keyword>